<dbReference type="RefSeq" id="XP_029220950.1">
    <property type="nucleotide sequence ID" value="XM_029361985.1"/>
</dbReference>
<feature type="region of interest" description="Disordered" evidence="1">
    <location>
        <begin position="152"/>
        <end position="179"/>
    </location>
</feature>
<comment type="caution">
    <text evidence="3">The sequence shown here is derived from an EMBL/GenBank/DDBJ whole genome shotgun (WGS) entry which is preliminary data.</text>
</comment>
<dbReference type="Gene3D" id="2.60.40.1320">
    <property type="entry name" value="SRS domain"/>
    <property type="match status" value="2"/>
</dbReference>
<dbReference type="EMBL" id="NWUJ01000002">
    <property type="protein sequence ID" value="PFH36941.1"/>
    <property type="molecule type" value="Genomic_DNA"/>
</dbReference>
<accession>A0A2A9MKW8</accession>
<dbReference type="GeneID" id="40308380"/>
<dbReference type="Proteomes" id="UP000224006">
    <property type="component" value="Chromosome II"/>
</dbReference>
<name>A0A2A9MKW8_BESBE</name>
<dbReference type="VEuPathDB" id="ToxoDB:BESB_033990"/>
<sequence>MRSAVCYGQGNPVASAPVPSVDSSCDVAKKKEEINLTIGRGQSSVTFDCGAEGNATLSPESTLKQYYETEDCTRAQQLNVLFSGADLTTTGEGGKQYLLTIPEEKRPGKQLFFKCTIPKRVISRQIQSLPEEKKVPSPAEEEKCIVKVTVQPAPESSIETPPTQDPPANDGHSNTCDPMESQDIHVVLRTAEESTTFCCGASAQLYPSVEPTEVFVNSACTQQKLLTQACPGAVLTKSKGQGAASYTLTVNSKPASDQELYFRCIAEETNKPNGLRSSMDAGTNNVCKIRVTVQAEKKSEDQQESSAASVGVGPFLFVAQVTLGLLSV</sequence>
<keyword evidence="4" id="KW-1185">Reference proteome</keyword>
<feature type="domain" description="SRS" evidence="2">
    <location>
        <begin position="180"/>
        <end position="293"/>
    </location>
</feature>
<evidence type="ECO:0000256" key="1">
    <source>
        <dbReference type="SAM" id="MobiDB-lite"/>
    </source>
</evidence>
<reference evidence="3 4" key="1">
    <citation type="submission" date="2017-09" db="EMBL/GenBank/DDBJ databases">
        <title>Genome sequencing of Besnoitia besnoiti strain Bb-Ger1.</title>
        <authorList>
            <person name="Schares G."/>
            <person name="Venepally P."/>
            <person name="Lorenzi H.A."/>
        </authorList>
    </citation>
    <scope>NUCLEOTIDE SEQUENCE [LARGE SCALE GENOMIC DNA]</scope>
    <source>
        <strain evidence="3 4">Bb-Ger1</strain>
    </source>
</reference>
<dbReference type="InterPro" id="IPR036755">
    <property type="entry name" value="SRS_dom_sf"/>
</dbReference>
<evidence type="ECO:0000313" key="3">
    <source>
        <dbReference type="EMBL" id="PFH36941.1"/>
    </source>
</evidence>
<proteinExistence type="predicted"/>
<protein>
    <recommendedName>
        <fullName evidence="2">SRS domain-containing protein</fullName>
    </recommendedName>
</protein>
<organism evidence="3 4">
    <name type="scientific">Besnoitia besnoiti</name>
    <name type="common">Apicomplexan protozoan</name>
    <dbReference type="NCBI Taxonomy" id="94643"/>
    <lineage>
        <taxon>Eukaryota</taxon>
        <taxon>Sar</taxon>
        <taxon>Alveolata</taxon>
        <taxon>Apicomplexa</taxon>
        <taxon>Conoidasida</taxon>
        <taxon>Coccidia</taxon>
        <taxon>Eucoccidiorida</taxon>
        <taxon>Eimeriorina</taxon>
        <taxon>Sarcocystidae</taxon>
        <taxon>Besnoitia</taxon>
    </lineage>
</organism>
<dbReference type="InterPro" id="IPR007226">
    <property type="entry name" value="SRS_dom"/>
</dbReference>
<dbReference type="AlphaFoldDB" id="A0A2A9MKW8"/>
<evidence type="ECO:0000313" key="4">
    <source>
        <dbReference type="Proteomes" id="UP000224006"/>
    </source>
</evidence>
<dbReference type="KEGG" id="bbes:BESB_033990"/>
<dbReference type="SUPFAM" id="SSF74877">
    <property type="entry name" value="Major surface antigen p30, SAG1"/>
    <property type="match status" value="2"/>
</dbReference>
<evidence type="ECO:0000259" key="2">
    <source>
        <dbReference type="Pfam" id="PF04092"/>
    </source>
</evidence>
<gene>
    <name evidence="3" type="ORF">BESB_033990</name>
</gene>
<dbReference type="Pfam" id="PF04092">
    <property type="entry name" value="SAG"/>
    <property type="match status" value="2"/>
</dbReference>
<feature type="domain" description="SRS" evidence="2">
    <location>
        <begin position="25"/>
        <end position="150"/>
    </location>
</feature>
<dbReference type="GO" id="GO:0016020">
    <property type="term" value="C:membrane"/>
    <property type="evidence" value="ECO:0007669"/>
    <property type="project" value="InterPro"/>
</dbReference>